<evidence type="ECO:0000259" key="11">
    <source>
        <dbReference type="PROSITE" id="PS50262"/>
    </source>
</evidence>
<dbReference type="Gene3D" id="1.20.1070.10">
    <property type="entry name" value="Rhodopsin 7-helix transmembrane proteins"/>
    <property type="match status" value="1"/>
</dbReference>
<proteinExistence type="predicted"/>
<evidence type="ECO:0000256" key="2">
    <source>
        <dbReference type="ARBA" id="ARBA00022475"/>
    </source>
</evidence>
<dbReference type="SUPFAM" id="SSF81321">
    <property type="entry name" value="Family A G protein-coupled receptor-like"/>
    <property type="match status" value="1"/>
</dbReference>
<dbReference type="PANTHER" id="PTHR24246">
    <property type="entry name" value="OLFACTORY RECEPTOR AND ADENOSINE RECEPTOR"/>
    <property type="match status" value="1"/>
</dbReference>
<evidence type="ECO:0000256" key="4">
    <source>
        <dbReference type="ARBA" id="ARBA00022989"/>
    </source>
</evidence>
<feature type="transmembrane region" description="Helical" evidence="10">
    <location>
        <begin position="187"/>
        <end position="208"/>
    </location>
</feature>
<comment type="caution">
    <text evidence="12">The sequence shown here is derived from an EMBL/GenBank/DDBJ whole genome shotgun (WGS) entry which is preliminary data.</text>
</comment>
<evidence type="ECO:0000313" key="13">
    <source>
        <dbReference type="Proteomes" id="UP000762676"/>
    </source>
</evidence>
<protein>
    <submittedName>
        <fullName evidence="12">Peptide receptor GPCR</fullName>
    </submittedName>
</protein>
<feature type="transmembrane region" description="Helical" evidence="10">
    <location>
        <begin position="235"/>
        <end position="258"/>
    </location>
</feature>
<dbReference type="Pfam" id="PF00001">
    <property type="entry name" value="7tm_1"/>
    <property type="match status" value="1"/>
</dbReference>
<keyword evidence="8" id="KW-0325">Glycoprotein</keyword>
<comment type="subcellular location">
    <subcellularLocation>
        <location evidence="1">Cell membrane</location>
        <topology evidence="1">Multi-pass membrane protein</topology>
    </subcellularLocation>
</comment>
<keyword evidence="6 10" id="KW-0472">Membrane</keyword>
<organism evidence="12 13">
    <name type="scientific">Elysia marginata</name>
    <dbReference type="NCBI Taxonomy" id="1093978"/>
    <lineage>
        <taxon>Eukaryota</taxon>
        <taxon>Metazoa</taxon>
        <taxon>Spiralia</taxon>
        <taxon>Lophotrochozoa</taxon>
        <taxon>Mollusca</taxon>
        <taxon>Gastropoda</taxon>
        <taxon>Heterobranchia</taxon>
        <taxon>Euthyneura</taxon>
        <taxon>Panpulmonata</taxon>
        <taxon>Sacoglossa</taxon>
        <taxon>Placobranchoidea</taxon>
        <taxon>Plakobranchidae</taxon>
        <taxon>Elysia</taxon>
    </lineage>
</organism>
<keyword evidence="13" id="KW-1185">Reference proteome</keyword>
<evidence type="ECO:0000256" key="9">
    <source>
        <dbReference type="ARBA" id="ARBA00023224"/>
    </source>
</evidence>
<dbReference type="PROSITE" id="PS50262">
    <property type="entry name" value="G_PROTEIN_RECEP_F1_2"/>
    <property type="match status" value="1"/>
</dbReference>
<feature type="domain" description="G-protein coupled receptors family 1 profile" evidence="11">
    <location>
        <begin position="44"/>
        <end position="258"/>
    </location>
</feature>
<feature type="transmembrane region" description="Helical" evidence="10">
    <location>
        <begin position="98"/>
        <end position="126"/>
    </location>
</feature>
<evidence type="ECO:0000256" key="3">
    <source>
        <dbReference type="ARBA" id="ARBA00022692"/>
    </source>
</evidence>
<evidence type="ECO:0000256" key="6">
    <source>
        <dbReference type="ARBA" id="ARBA00023136"/>
    </source>
</evidence>
<feature type="transmembrane region" description="Helical" evidence="10">
    <location>
        <begin position="65"/>
        <end position="86"/>
    </location>
</feature>
<feature type="transmembrane region" description="Helical" evidence="10">
    <location>
        <begin position="147"/>
        <end position="167"/>
    </location>
</feature>
<dbReference type="PANTHER" id="PTHR24246:SF27">
    <property type="entry name" value="ADENOSINE RECEPTOR, ISOFORM A"/>
    <property type="match status" value="1"/>
</dbReference>
<dbReference type="Proteomes" id="UP000762676">
    <property type="component" value="Unassembled WGS sequence"/>
</dbReference>
<dbReference type="CDD" id="cd00637">
    <property type="entry name" value="7tm_classA_rhodopsin-like"/>
    <property type="match status" value="1"/>
</dbReference>
<keyword evidence="9" id="KW-0807">Transducer</keyword>
<evidence type="ECO:0000256" key="1">
    <source>
        <dbReference type="ARBA" id="ARBA00004651"/>
    </source>
</evidence>
<dbReference type="AlphaFoldDB" id="A0AAV4GZF6"/>
<evidence type="ECO:0000313" key="12">
    <source>
        <dbReference type="EMBL" id="GFR90466.1"/>
    </source>
</evidence>
<keyword evidence="7 12" id="KW-0675">Receptor</keyword>
<evidence type="ECO:0000256" key="5">
    <source>
        <dbReference type="ARBA" id="ARBA00023040"/>
    </source>
</evidence>
<keyword evidence="3 10" id="KW-0812">Transmembrane</keyword>
<sequence>MDDHNITRRQPFITPLVSFELMDTFFIANNFIFTLPFSFLGVSTNIANIIVYYRMGFSESTNANFLVLSAFDLLVSISSFTGRLLYNPFLRDISTGPITMYISLCLSHAMTVFMGGSYMMTALIAVERCVCVVFPLKVKTLLTRQRSLCLMLAVVAYHITFIIILYSDTGPPYDAHPKKMAFYYFSLYVIPSITCYFLVMLTTIFLVIKLRTNQRWRQGTTTSQSSQNTSKEDKLVKTIIAISTLFIICSFPNVAIFITQIIHPPFRYGDPAVGLHMGGTEGDRKEGQYEEWPGGLTTECWESLGEEGELSVVKREEFWSRKKESDETGEGA</sequence>
<keyword evidence="4 10" id="KW-1133">Transmembrane helix</keyword>
<dbReference type="InterPro" id="IPR017452">
    <property type="entry name" value="GPCR_Rhodpsn_7TM"/>
</dbReference>
<dbReference type="InterPro" id="IPR000276">
    <property type="entry name" value="GPCR_Rhodpsn"/>
</dbReference>
<name>A0AAV4GZF6_9GAST</name>
<gene>
    <name evidence="12" type="ORF">ElyMa_006150300</name>
</gene>
<keyword evidence="2" id="KW-1003">Cell membrane</keyword>
<evidence type="ECO:0000256" key="10">
    <source>
        <dbReference type="SAM" id="Phobius"/>
    </source>
</evidence>
<accession>A0AAV4GZF6</accession>
<evidence type="ECO:0000256" key="8">
    <source>
        <dbReference type="ARBA" id="ARBA00023180"/>
    </source>
</evidence>
<dbReference type="GO" id="GO:0004930">
    <property type="term" value="F:G protein-coupled receptor activity"/>
    <property type="evidence" value="ECO:0007669"/>
    <property type="project" value="UniProtKB-KW"/>
</dbReference>
<dbReference type="EMBL" id="BMAT01012354">
    <property type="protein sequence ID" value="GFR90466.1"/>
    <property type="molecule type" value="Genomic_DNA"/>
</dbReference>
<dbReference type="GO" id="GO:0005886">
    <property type="term" value="C:plasma membrane"/>
    <property type="evidence" value="ECO:0007669"/>
    <property type="project" value="UniProtKB-SubCell"/>
</dbReference>
<reference evidence="12 13" key="1">
    <citation type="journal article" date="2021" name="Elife">
        <title>Chloroplast acquisition without the gene transfer in kleptoplastic sea slugs, Plakobranchus ocellatus.</title>
        <authorList>
            <person name="Maeda T."/>
            <person name="Takahashi S."/>
            <person name="Yoshida T."/>
            <person name="Shimamura S."/>
            <person name="Takaki Y."/>
            <person name="Nagai Y."/>
            <person name="Toyoda A."/>
            <person name="Suzuki Y."/>
            <person name="Arimoto A."/>
            <person name="Ishii H."/>
            <person name="Satoh N."/>
            <person name="Nishiyama T."/>
            <person name="Hasebe M."/>
            <person name="Maruyama T."/>
            <person name="Minagawa J."/>
            <person name="Obokata J."/>
            <person name="Shigenobu S."/>
        </authorList>
    </citation>
    <scope>NUCLEOTIDE SEQUENCE [LARGE SCALE GENOMIC DNA]</scope>
</reference>
<keyword evidence="5" id="KW-0297">G-protein coupled receptor</keyword>
<feature type="transmembrane region" description="Helical" evidence="10">
    <location>
        <begin position="31"/>
        <end position="53"/>
    </location>
</feature>
<evidence type="ECO:0000256" key="7">
    <source>
        <dbReference type="ARBA" id="ARBA00023170"/>
    </source>
</evidence>